<name>A0A1G7SYT5_CHIFI</name>
<protein>
    <recommendedName>
        <fullName evidence="2">DUF4440 domain-containing protein</fullName>
    </recommendedName>
</protein>
<evidence type="ECO:0000313" key="3">
    <source>
        <dbReference type="EMBL" id="SDG27480.1"/>
    </source>
</evidence>
<feature type="domain" description="DUF4440" evidence="2">
    <location>
        <begin position="45"/>
        <end position="156"/>
    </location>
</feature>
<sequence length="170" mass="19922">MKIRLIIISMILVPFAMAHAQNNKGGKIPSDEGAKQIELYKEIFKQDSIFFSAFNRCDTLTYRQYLTNDFEFYHDLGGLHYLEEEMQSIREMCQRNSHIRRQLLENTLEVHPLGVDGALEIGVHRFYHTNSGQSEHVSGTYKFIHVWQKKGNVWRISRVISYDHGKMDNN</sequence>
<feature type="signal peptide" evidence="1">
    <location>
        <begin position="1"/>
        <end position="20"/>
    </location>
</feature>
<dbReference type="InterPro" id="IPR027843">
    <property type="entry name" value="DUF4440"/>
</dbReference>
<dbReference type="AlphaFoldDB" id="A0A1G7SYT5"/>
<proteinExistence type="predicted"/>
<organism evidence="3 4">
    <name type="scientific">Chitinophaga filiformis</name>
    <name type="common">Myxococcus filiformis</name>
    <name type="synonym">Flexibacter filiformis</name>
    <dbReference type="NCBI Taxonomy" id="104663"/>
    <lineage>
        <taxon>Bacteria</taxon>
        <taxon>Pseudomonadati</taxon>
        <taxon>Bacteroidota</taxon>
        <taxon>Chitinophagia</taxon>
        <taxon>Chitinophagales</taxon>
        <taxon>Chitinophagaceae</taxon>
        <taxon>Chitinophaga</taxon>
    </lineage>
</organism>
<reference evidence="3 4" key="1">
    <citation type="submission" date="2016-10" db="EMBL/GenBank/DDBJ databases">
        <authorList>
            <person name="de Groot N.N."/>
        </authorList>
    </citation>
    <scope>NUCLEOTIDE SEQUENCE [LARGE SCALE GENOMIC DNA]</scope>
    <source>
        <strain evidence="3 4">DSM 527</strain>
    </source>
</reference>
<dbReference type="EMBL" id="FNBN01000003">
    <property type="protein sequence ID" value="SDG27480.1"/>
    <property type="molecule type" value="Genomic_DNA"/>
</dbReference>
<feature type="chain" id="PRO_5011563159" description="DUF4440 domain-containing protein" evidence="1">
    <location>
        <begin position="21"/>
        <end position="170"/>
    </location>
</feature>
<evidence type="ECO:0000259" key="2">
    <source>
        <dbReference type="Pfam" id="PF14534"/>
    </source>
</evidence>
<evidence type="ECO:0000256" key="1">
    <source>
        <dbReference type="SAM" id="SignalP"/>
    </source>
</evidence>
<dbReference type="SUPFAM" id="SSF54427">
    <property type="entry name" value="NTF2-like"/>
    <property type="match status" value="1"/>
</dbReference>
<dbReference type="Proteomes" id="UP000199045">
    <property type="component" value="Unassembled WGS sequence"/>
</dbReference>
<dbReference type="InterPro" id="IPR032710">
    <property type="entry name" value="NTF2-like_dom_sf"/>
</dbReference>
<dbReference type="OrthoDB" id="1357763at2"/>
<dbReference type="Gene3D" id="3.10.450.50">
    <property type="match status" value="1"/>
</dbReference>
<dbReference type="RefSeq" id="WP_089834071.1">
    <property type="nucleotide sequence ID" value="NZ_FNBN01000003.1"/>
</dbReference>
<dbReference type="Pfam" id="PF14534">
    <property type="entry name" value="DUF4440"/>
    <property type="match status" value="1"/>
</dbReference>
<dbReference type="STRING" id="104663.SAMN04488121_1031047"/>
<evidence type="ECO:0000313" key="4">
    <source>
        <dbReference type="Proteomes" id="UP000199045"/>
    </source>
</evidence>
<gene>
    <name evidence="3" type="ORF">SAMN04488121_1031047</name>
</gene>
<accession>A0A1G7SYT5</accession>
<keyword evidence="1" id="KW-0732">Signal</keyword>